<gene>
    <name evidence="1" type="ORF">THAOC_27129</name>
</gene>
<reference evidence="1 2" key="1">
    <citation type="journal article" date="2012" name="Genome Biol.">
        <title>Genome and low-iron response of an oceanic diatom adapted to chronic iron limitation.</title>
        <authorList>
            <person name="Lommer M."/>
            <person name="Specht M."/>
            <person name="Roy A.S."/>
            <person name="Kraemer L."/>
            <person name="Andreson R."/>
            <person name="Gutowska M.A."/>
            <person name="Wolf J."/>
            <person name="Bergner S.V."/>
            <person name="Schilhabel M.B."/>
            <person name="Klostermeier U.C."/>
            <person name="Beiko R.G."/>
            <person name="Rosenstiel P."/>
            <person name="Hippler M."/>
            <person name="Laroche J."/>
        </authorList>
    </citation>
    <scope>NUCLEOTIDE SEQUENCE [LARGE SCALE GENOMIC DNA]</scope>
    <source>
        <strain evidence="1 2">CCMP1005</strain>
    </source>
</reference>
<name>K0RJP1_THAOC</name>
<dbReference type="OrthoDB" id="295536at2759"/>
<protein>
    <recommendedName>
        <fullName evidence="3">B30.2/SPRY domain-containing protein</fullName>
    </recommendedName>
</protein>
<dbReference type="SUPFAM" id="SSF49899">
    <property type="entry name" value="Concanavalin A-like lectins/glucanases"/>
    <property type="match status" value="1"/>
</dbReference>
<keyword evidence="2" id="KW-1185">Reference proteome</keyword>
<dbReference type="EMBL" id="AGNL01037773">
    <property type="protein sequence ID" value="EJK53440.1"/>
    <property type="molecule type" value="Genomic_DNA"/>
</dbReference>
<proteinExistence type="predicted"/>
<dbReference type="AlphaFoldDB" id="K0RJP1"/>
<comment type="caution">
    <text evidence="1">The sequence shown here is derived from an EMBL/GenBank/DDBJ whole genome shotgun (WGS) entry which is preliminary data.</text>
</comment>
<accession>K0RJP1</accession>
<evidence type="ECO:0000313" key="1">
    <source>
        <dbReference type="EMBL" id="EJK53440.1"/>
    </source>
</evidence>
<dbReference type="InterPro" id="IPR013320">
    <property type="entry name" value="ConA-like_dom_sf"/>
</dbReference>
<feature type="non-terminal residue" evidence="1">
    <location>
        <position position="1"/>
    </location>
</feature>
<evidence type="ECO:0008006" key="3">
    <source>
        <dbReference type="Google" id="ProtNLM"/>
    </source>
</evidence>
<organism evidence="1 2">
    <name type="scientific">Thalassiosira oceanica</name>
    <name type="common">Marine diatom</name>
    <dbReference type="NCBI Taxonomy" id="159749"/>
    <lineage>
        <taxon>Eukaryota</taxon>
        <taxon>Sar</taxon>
        <taxon>Stramenopiles</taxon>
        <taxon>Ochrophyta</taxon>
        <taxon>Bacillariophyta</taxon>
        <taxon>Coscinodiscophyceae</taxon>
        <taxon>Thalassiosirophycidae</taxon>
        <taxon>Thalassiosirales</taxon>
        <taxon>Thalassiosiraceae</taxon>
        <taxon>Thalassiosira</taxon>
    </lineage>
</organism>
<dbReference type="Gene3D" id="2.60.120.920">
    <property type="match status" value="1"/>
</dbReference>
<sequence>GIPPGSDLDWSLAEEVAREAVSSGRNETEGVRTTLPLRVGGRTTWLAVLHESETPLKFDTLWGIDIEHQDGRKTSVIGGYYTSGAAIASNYVMCSGIHYAEFHLTECSCIGVVRPLNLSPDRFANGAFHFHVRNFFGDFLAARTDTWGRGNVHSCDYNLKDGLMSWTNWDDLAETFLEWEGVEGCLSGDTLGMVLNLDEGTLSVYKNNRRLGVMKDGLCGSYCWCVSVWEAVQLRSK</sequence>
<evidence type="ECO:0000313" key="2">
    <source>
        <dbReference type="Proteomes" id="UP000266841"/>
    </source>
</evidence>
<dbReference type="InterPro" id="IPR043136">
    <property type="entry name" value="B30.2/SPRY_sf"/>
</dbReference>
<dbReference type="Proteomes" id="UP000266841">
    <property type="component" value="Unassembled WGS sequence"/>
</dbReference>